<evidence type="ECO:0000313" key="2">
    <source>
        <dbReference type="EMBL" id="GGE06149.1"/>
    </source>
</evidence>
<accession>A0A917E7A6</accession>
<evidence type="ECO:0000256" key="1">
    <source>
        <dbReference type="SAM" id="SignalP"/>
    </source>
</evidence>
<comment type="caution">
    <text evidence="2">The sequence shown here is derived from an EMBL/GenBank/DDBJ whole genome shotgun (WGS) entry which is preliminary data.</text>
</comment>
<name>A0A917E7A6_9FLAO</name>
<dbReference type="Proteomes" id="UP000599688">
    <property type="component" value="Unassembled WGS sequence"/>
</dbReference>
<dbReference type="EMBL" id="BMGL01000002">
    <property type="protein sequence ID" value="GGE06149.1"/>
    <property type="molecule type" value="Genomic_DNA"/>
</dbReference>
<gene>
    <name evidence="2" type="ORF">GCM10010831_04670</name>
</gene>
<protein>
    <recommendedName>
        <fullName evidence="4">Two component regulator propeller</fullName>
    </recommendedName>
</protein>
<feature type="signal peptide" evidence="1">
    <location>
        <begin position="1"/>
        <end position="19"/>
    </location>
</feature>
<reference evidence="2 3" key="1">
    <citation type="journal article" date="2014" name="Int. J. Syst. Evol. Microbiol.">
        <title>Complete genome sequence of Corynebacterium casei LMG S-19264T (=DSM 44701T), isolated from a smear-ripened cheese.</title>
        <authorList>
            <consortium name="US DOE Joint Genome Institute (JGI-PGF)"/>
            <person name="Walter F."/>
            <person name="Albersmeier A."/>
            <person name="Kalinowski J."/>
            <person name="Ruckert C."/>
        </authorList>
    </citation>
    <scope>NUCLEOTIDE SEQUENCE [LARGE SCALE GENOMIC DNA]</scope>
    <source>
        <strain evidence="2 3">CGMCC 1.12925</strain>
    </source>
</reference>
<evidence type="ECO:0000313" key="3">
    <source>
        <dbReference type="Proteomes" id="UP000599688"/>
    </source>
</evidence>
<evidence type="ECO:0008006" key="4">
    <source>
        <dbReference type="Google" id="ProtNLM"/>
    </source>
</evidence>
<sequence length="261" mass="31128">MIKFIFLFISLFVVNKNFAQDYIVQKISSVPLEATQFIGVDKFNNMYYVKQNTLFKKNREQLVEFKDLQLGDIYYVDLLNPLQITLFYKEANTTLILDNRLNELKRISFDRLADYKLVDFCTTANDQSLWIFNADLQELEIFNYQRQKTELQTLPIAEEVLHQKSNFNFCWLQTTSGLYQFNTYGSLIKKIEKVFDVLEVYKNNILLINKDGESYYFNQKQNKLNTLKLPKIEFNQVHLNDEKLYLYDGEMIHIYQITPNN</sequence>
<proteinExistence type="predicted"/>
<keyword evidence="3" id="KW-1185">Reference proteome</keyword>
<feature type="chain" id="PRO_5037366800" description="Two component regulator propeller" evidence="1">
    <location>
        <begin position="20"/>
        <end position="261"/>
    </location>
</feature>
<organism evidence="2 3">
    <name type="scientific">Psychroflexus salis</name>
    <dbReference type="NCBI Taxonomy" id="1526574"/>
    <lineage>
        <taxon>Bacteria</taxon>
        <taxon>Pseudomonadati</taxon>
        <taxon>Bacteroidota</taxon>
        <taxon>Flavobacteriia</taxon>
        <taxon>Flavobacteriales</taxon>
        <taxon>Flavobacteriaceae</taxon>
        <taxon>Psychroflexus</taxon>
    </lineage>
</organism>
<dbReference type="RefSeq" id="WP_188405150.1">
    <property type="nucleotide sequence ID" value="NZ_BMGL01000002.1"/>
</dbReference>
<keyword evidence="1" id="KW-0732">Signal</keyword>
<dbReference type="AlphaFoldDB" id="A0A917E7A6"/>